<dbReference type="InterPro" id="IPR012338">
    <property type="entry name" value="Beta-lactam/transpept-like"/>
</dbReference>
<evidence type="ECO:0000259" key="1">
    <source>
        <dbReference type="Pfam" id="PF00144"/>
    </source>
</evidence>
<dbReference type="Proteomes" id="UP000280444">
    <property type="component" value="Unassembled WGS sequence"/>
</dbReference>
<gene>
    <name evidence="2" type="ORF">EII11_07335</name>
</gene>
<dbReference type="Pfam" id="PF00144">
    <property type="entry name" value="Beta-lactamase"/>
    <property type="match status" value="1"/>
</dbReference>
<dbReference type="Gene3D" id="3.40.710.10">
    <property type="entry name" value="DD-peptidase/beta-lactamase superfamily"/>
    <property type="match status" value="1"/>
</dbReference>
<dbReference type="InterPro" id="IPR050789">
    <property type="entry name" value="Diverse_Enzym_Activities"/>
</dbReference>
<name>A0A3P1SCM9_9ACTO</name>
<evidence type="ECO:0000313" key="3">
    <source>
        <dbReference type="Proteomes" id="UP000280444"/>
    </source>
</evidence>
<protein>
    <submittedName>
        <fullName evidence="2">Class A beta-lactamase-related serine hydrolase</fullName>
    </submittedName>
</protein>
<reference evidence="2 3" key="1">
    <citation type="submission" date="2018-11" db="EMBL/GenBank/DDBJ databases">
        <title>Genomes From Bacteria Associated with the Canine Oral Cavity: a Test Case for Automated Genome-Based Taxonomic Assignment.</title>
        <authorList>
            <person name="Coil D.A."/>
            <person name="Jospin G."/>
            <person name="Darling A.E."/>
            <person name="Wallis C."/>
            <person name="Davis I.J."/>
            <person name="Harris S."/>
            <person name="Eisen J.A."/>
            <person name="Holcombe L.J."/>
            <person name="O'Flynn C."/>
        </authorList>
    </citation>
    <scope>NUCLEOTIDE SEQUENCE [LARGE SCALE GENOMIC DNA]</scope>
    <source>
        <strain evidence="2 3">OH770</strain>
    </source>
</reference>
<dbReference type="AlphaFoldDB" id="A0A3P1SCM9"/>
<keyword evidence="3" id="KW-1185">Reference proteome</keyword>
<proteinExistence type="predicted"/>
<organism evidence="2 3">
    <name type="scientific">Schaalia canis</name>
    <dbReference type="NCBI Taxonomy" id="100469"/>
    <lineage>
        <taxon>Bacteria</taxon>
        <taxon>Bacillati</taxon>
        <taxon>Actinomycetota</taxon>
        <taxon>Actinomycetes</taxon>
        <taxon>Actinomycetales</taxon>
        <taxon>Actinomycetaceae</taxon>
        <taxon>Schaalia</taxon>
    </lineage>
</organism>
<accession>A0A3P1SCM9</accession>
<dbReference type="SUPFAM" id="SSF56601">
    <property type="entry name" value="beta-lactamase/transpeptidase-like"/>
    <property type="match status" value="1"/>
</dbReference>
<feature type="domain" description="Beta-lactamase-related" evidence="1">
    <location>
        <begin position="36"/>
        <end position="250"/>
    </location>
</feature>
<dbReference type="PANTHER" id="PTHR43283:SF15">
    <property type="entry name" value="CONSERVED PROTEIN"/>
    <property type="match status" value="1"/>
</dbReference>
<comment type="caution">
    <text evidence="2">The sequence shown here is derived from an EMBL/GenBank/DDBJ whole genome shotgun (WGS) entry which is preliminary data.</text>
</comment>
<dbReference type="RefSeq" id="WP_124870871.1">
    <property type="nucleotide sequence ID" value="NZ_RQZF01000007.1"/>
</dbReference>
<keyword evidence="2" id="KW-0378">Hydrolase</keyword>
<dbReference type="PANTHER" id="PTHR43283">
    <property type="entry name" value="BETA-LACTAMASE-RELATED"/>
    <property type="match status" value="1"/>
</dbReference>
<evidence type="ECO:0000313" key="2">
    <source>
        <dbReference type="EMBL" id="RRC95041.1"/>
    </source>
</evidence>
<sequence>MFATSLSDFPVPFEHAYALFTPDETLLRDGAQRRTYPLASVSKLFSAYGALIAIDGGYLSLDTPAGPDGATIRHLLAHASGLPYESREAQVEVGKRRIYSNAGFEILAEAVAAATGTAFNQWVAQTVFEPLGLHDTVFEGSPAHGITSSLADLVTFGQELLAPRLLTPAMYMDAVTPHFAELAGVVPGYGRYRQCLWGLGMEIHGDKDPHWMPRGASPQAFGHFGVTGSFLWIDPIEKIGAAFLGTEPFGPWHKDNWANFNDALTSGR</sequence>
<dbReference type="EMBL" id="RQZF01000007">
    <property type="protein sequence ID" value="RRC95041.1"/>
    <property type="molecule type" value="Genomic_DNA"/>
</dbReference>
<dbReference type="OrthoDB" id="3336932at2"/>
<dbReference type="InterPro" id="IPR001466">
    <property type="entry name" value="Beta-lactam-related"/>
</dbReference>
<dbReference type="GO" id="GO:0016787">
    <property type="term" value="F:hydrolase activity"/>
    <property type="evidence" value="ECO:0007669"/>
    <property type="project" value="UniProtKB-KW"/>
</dbReference>